<dbReference type="PANTHER" id="PTHR31849">
    <property type="entry name" value="CYSTEINE-RICH PDF MOTIF DOMAIN-CONTAINING PROTEIN 1"/>
    <property type="match status" value="1"/>
</dbReference>
<protein>
    <recommendedName>
        <fullName evidence="2">Cysteine-rich DPF motif domain-containing protein 1</fullName>
    </recommendedName>
</protein>
<evidence type="ECO:0000313" key="4">
    <source>
        <dbReference type="EMBL" id="ACE77069.1"/>
    </source>
</evidence>
<evidence type="ECO:0000259" key="3">
    <source>
        <dbReference type="Pfam" id="PF10170"/>
    </source>
</evidence>
<feature type="domain" description="Cysteine-rich DPF motif" evidence="3">
    <location>
        <begin position="24"/>
        <end position="126"/>
    </location>
</feature>
<dbReference type="AlphaFoldDB" id="B3VCD2"/>
<name>B3VCD2_CARBN</name>
<dbReference type="InterPro" id="IPR042426">
    <property type="entry name" value="CDPF1"/>
</dbReference>
<organism evidence="4">
    <name type="scientific">Carukia barnesi</name>
    <name type="common">Irukandji jellyfish</name>
    <dbReference type="NCBI Taxonomy" id="168717"/>
    <lineage>
        <taxon>Eukaryota</taxon>
        <taxon>Metazoa</taxon>
        <taxon>Cnidaria</taxon>
        <taxon>Cubozoa</taxon>
        <taxon>Carybdeida</taxon>
        <taxon>Carukiidae</taxon>
        <taxon>Carukia</taxon>
    </lineage>
</organism>
<reference evidence="4" key="1">
    <citation type="submission" date="2008-05" db="EMBL/GenBank/DDBJ databases">
        <title>Molecular aspects of Carukia barnesi and Malo kingi cDNA expression libraries and screening by antibody probes.</title>
        <authorList>
            <person name="Avila-Soria G."/>
            <person name="Burnell J."/>
        </authorList>
    </citation>
    <scope>NUCLEOTIDE SEQUENCE</scope>
</reference>
<comment type="similarity">
    <text evidence="1">Belongs to the CDPF1 family.</text>
</comment>
<sequence length="132" mass="15037">MKRSQGREREDSTENWTPQPSVNFACSLCGLRVDGCRNISPGSEKDKKERSNRTSKVIFLEDVFAIDDPFSENKNVPLAVGGFCCICNASVCMNQDCSIYYTRRFCIQCAKENIARFPAEMEKEIKKRKFCA</sequence>
<evidence type="ECO:0000256" key="2">
    <source>
        <dbReference type="ARBA" id="ARBA00014801"/>
    </source>
</evidence>
<evidence type="ECO:0000256" key="1">
    <source>
        <dbReference type="ARBA" id="ARBA00007917"/>
    </source>
</evidence>
<proteinExistence type="evidence at transcript level"/>
<dbReference type="PRINTS" id="PR01995">
    <property type="entry name" value="UPF0595"/>
</dbReference>
<dbReference type="InterPro" id="IPR018785">
    <property type="entry name" value="CDPF1_dom"/>
</dbReference>
<dbReference type="Pfam" id="PF10170">
    <property type="entry name" value="C6_DPF"/>
    <property type="match status" value="1"/>
</dbReference>
<dbReference type="EMBL" id="EU732707">
    <property type="protein sequence ID" value="ACE77069.1"/>
    <property type="molecule type" value="mRNA"/>
</dbReference>
<accession>B3VCD2</accession>
<dbReference type="PANTHER" id="PTHR31849:SF1">
    <property type="entry name" value="CYSTEINE-RICH DPF MOTIF DOMAIN-CONTAINING PROTEIN 1"/>
    <property type="match status" value="1"/>
</dbReference>